<dbReference type="Proteomes" id="UP000176634">
    <property type="component" value="Unassembled WGS sequence"/>
</dbReference>
<accession>A0A1F6PAI8</accession>
<evidence type="ECO:0000313" key="3">
    <source>
        <dbReference type="Proteomes" id="UP000176634"/>
    </source>
</evidence>
<comment type="caution">
    <text evidence="2">The sequence shown here is derived from an EMBL/GenBank/DDBJ whole genome shotgun (WGS) entry which is preliminary data.</text>
</comment>
<organism evidence="2 3">
    <name type="scientific">Candidatus Magasanikbacteria bacterium RIFOXYD1_FULL_40_23</name>
    <dbReference type="NCBI Taxonomy" id="1798705"/>
    <lineage>
        <taxon>Bacteria</taxon>
        <taxon>Candidatus Magasanikiibacteriota</taxon>
    </lineage>
</organism>
<keyword evidence="1" id="KW-1133">Transmembrane helix</keyword>
<feature type="transmembrane region" description="Helical" evidence="1">
    <location>
        <begin position="103"/>
        <end position="123"/>
    </location>
</feature>
<keyword evidence="1" id="KW-0812">Transmembrane</keyword>
<keyword evidence="1" id="KW-0472">Membrane</keyword>
<dbReference type="AlphaFoldDB" id="A0A1F6PAI8"/>
<evidence type="ECO:0000313" key="2">
    <source>
        <dbReference type="EMBL" id="OGH93050.1"/>
    </source>
</evidence>
<dbReference type="STRING" id="1798705.A2563_04710"/>
<evidence type="ECO:0000256" key="1">
    <source>
        <dbReference type="SAM" id="Phobius"/>
    </source>
</evidence>
<proteinExistence type="predicted"/>
<protein>
    <submittedName>
        <fullName evidence="2">Uncharacterized protein</fullName>
    </submittedName>
</protein>
<reference evidence="2 3" key="1">
    <citation type="journal article" date="2016" name="Nat. Commun.">
        <title>Thousands of microbial genomes shed light on interconnected biogeochemical processes in an aquifer system.</title>
        <authorList>
            <person name="Anantharaman K."/>
            <person name="Brown C.T."/>
            <person name="Hug L.A."/>
            <person name="Sharon I."/>
            <person name="Castelle C.J."/>
            <person name="Probst A.J."/>
            <person name="Thomas B.C."/>
            <person name="Singh A."/>
            <person name="Wilkins M.J."/>
            <person name="Karaoz U."/>
            <person name="Brodie E.L."/>
            <person name="Williams K.H."/>
            <person name="Hubbard S.S."/>
            <person name="Banfield J.F."/>
        </authorList>
    </citation>
    <scope>NUCLEOTIDE SEQUENCE [LARGE SCALE GENOMIC DNA]</scope>
</reference>
<dbReference type="EMBL" id="MFRA01000003">
    <property type="protein sequence ID" value="OGH93050.1"/>
    <property type="molecule type" value="Genomic_DNA"/>
</dbReference>
<dbReference type="Pfam" id="PF18895">
    <property type="entry name" value="T4SS_pilin"/>
    <property type="match status" value="1"/>
</dbReference>
<gene>
    <name evidence="2" type="ORF">A2563_04710</name>
</gene>
<dbReference type="InterPro" id="IPR043993">
    <property type="entry name" value="T4SS_pilin"/>
</dbReference>
<feature type="transmembrane region" description="Helical" evidence="1">
    <location>
        <begin position="69"/>
        <end position="91"/>
    </location>
</feature>
<sequence>MSRASKIVLFFIVTFSVFFNTAYVFAQTESKFIPDCVLRNPTGINRGADEGECRSISIYVILLLNVANYLFGIVGALALLFFIYGGFTLIISRGNSEQTKKGIEIITAAVIGLVIVFGAYMLVQFLGKAVGLKGPFMLN</sequence>
<name>A0A1F6PAI8_9BACT</name>